<keyword evidence="2" id="KW-1185">Reference proteome</keyword>
<protein>
    <submittedName>
        <fullName evidence="1">Uncharacterized protein</fullName>
    </submittedName>
</protein>
<dbReference type="EMBL" id="JAQQWI010000001">
    <property type="protein sequence ID" value="KAK8040547.1"/>
    <property type="molecule type" value="Genomic_DNA"/>
</dbReference>
<sequence length="188" mass="18906">MKGLRLSHPPRPNLAIKAGAVDDLHVNGELAASVAEDEDTDAAAARLESLGEATPQVALLGDGQAGLDITGLGHGDDVAILHVQDTVLLEDGAEHGLDDDAGAGVLDLRGLLVQLLGEQVDTEVTVLASGARGGDADDLARAALKDQDVAHADVVAGDGDSVRGTLGRAAAAGRSILGVVLVSHCVRA</sequence>
<organism evidence="1 2">
    <name type="scientific">Apiospora marii</name>
    <dbReference type="NCBI Taxonomy" id="335849"/>
    <lineage>
        <taxon>Eukaryota</taxon>
        <taxon>Fungi</taxon>
        <taxon>Dikarya</taxon>
        <taxon>Ascomycota</taxon>
        <taxon>Pezizomycotina</taxon>
        <taxon>Sordariomycetes</taxon>
        <taxon>Xylariomycetidae</taxon>
        <taxon>Amphisphaeriales</taxon>
        <taxon>Apiosporaceae</taxon>
        <taxon>Apiospora</taxon>
    </lineage>
</organism>
<evidence type="ECO:0000313" key="2">
    <source>
        <dbReference type="Proteomes" id="UP001396898"/>
    </source>
</evidence>
<dbReference type="Proteomes" id="UP001396898">
    <property type="component" value="Unassembled WGS sequence"/>
</dbReference>
<proteinExistence type="predicted"/>
<reference evidence="1 2" key="1">
    <citation type="submission" date="2023-01" db="EMBL/GenBank/DDBJ databases">
        <title>Analysis of 21 Apiospora genomes using comparative genomics revels a genus with tremendous synthesis potential of carbohydrate active enzymes and secondary metabolites.</title>
        <authorList>
            <person name="Sorensen T."/>
        </authorList>
    </citation>
    <scope>NUCLEOTIDE SEQUENCE [LARGE SCALE GENOMIC DNA]</scope>
    <source>
        <strain evidence="1 2">CBS 20057</strain>
    </source>
</reference>
<name>A0ABR1T1U6_9PEZI</name>
<evidence type="ECO:0000313" key="1">
    <source>
        <dbReference type="EMBL" id="KAK8040547.1"/>
    </source>
</evidence>
<comment type="caution">
    <text evidence="1">The sequence shown here is derived from an EMBL/GenBank/DDBJ whole genome shotgun (WGS) entry which is preliminary data.</text>
</comment>
<accession>A0ABR1T1U6</accession>
<gene>
    <name evidence="1" type="ORF">PG991_000335</name>
</gene>